<dbReference type="Pfam" id="PF01582">
    <property type="entry name" value="TIR"/>
    <property type="match status" value="1"/>
</dbReference>
<dbReference type="EMBL" id="JASCZI010091298">
    <property type="protein sequence ID" value="MED6149841.1"/>
    <property type="molecule type" value="Genomic_DNA"/>
</dbReference>
<reference evidence="2 3" key="1">
    <citation type="journal article" date="2023" name="Plants (Basel)">
        <title>Bridging the Gap: Combining Genomics and Transcriptomics Approaches to Understand Stylosanthes scabra, an Orphan Legume from the Brazilian Caatinga.</title>
        <authorList>
            <person name="Ferreira-Neto J.R.C."/>
            <person name="da Silva M.D."/>
            <person name="Binneck E."/>
            <person name="de Melo N.F."/>
            <person name="da Silva R.H."/>
            <person name="de Melo A.L.T.M."/>
            <person name="Pandolfi V."/>
            <person name="Bustamante F.O."/>
            <person name="Brasileiro-Vidal A.C."/>
            <person name="Benko-Iseppon A.M."/>
        </authorList>
    </citation>
    <scope>NUCLEOTIDE SEQUENCE [LARGE SCALE GENOMIC DNA]</scope>
    <source>
        <tissue evidence="2">Leaves</tissue>
    </source>
</reference>
<dbReference type="PANTHER" id="PTHR11017">
    <property type="entry name" value="LEUCINE-RICH REPEAT-CONTAINING PROTEIN"/>
    <property type="match status" value="1"/>
</dbReference>
<dbReference type="InterPro" id="IPR027417">
    <property type="entry name" value="P-loop_NTPase"/>
</dbReference>
<accession>A0ABU6TM63</accession>
<feature type="domain" description="TIR" evidence="1">
    <location>
        <begin position="14"/>
        <end position="183"/>
    </location>
</feature>
<dbReference type="PANTHER" id="PTHR11017:SF385">
    <property type="entry name" value="DISEASE RESISTANCE PROTEIN (TIR-NBS-LRR CLASS)-RELATED"/>
    <property type="match status" value="1"/>
</dbReference>
<evidence type="ECO:0000313" key="2">
    <source>
        <dbReference type="EMBL" id="MED6149841.1"/>
    </source>
</evidence>
<sequence>MADDGEASSSLSKGMCDVFLNFRGPDTGKEFTDHLYYRLAKIEKLRVFRDVPGLEPGKEILPSLMDGIKRSWMFIVVMSSDYLSSRSCLEELEEILKYSDNGKKRLIYPIFYHVNPAELRYQKSPESQKAMEVHKRHVGVEKVEVWKKAVLRVSWLSGKHIVKNKEYESEVIGEIAEKVVLPKHQEIKQVLNKFDSEFEAVKSRLKLESRNTFHMVGIYEEDAKIGITTFAFELYNKIKNKHGFQEASFLGDVSKQLWENTANGLENLKKELLSDMGVEESTKQRLQHRRVLVVLEGVDSKEHLKLLLEQQAIRDLFARDNGSRIIITTENKNLFQHSPVMMNGAQLETYCIREGGIIDGNRGSFTMMEEKVVEMEKDYSGKVKNNQLKDEGSPGNVDSMVGMGGLDKTTLAPKVYNNSKGLPSQDNGFSGNVVSMFSMGGRAPMIANSSKGQPLDNANQKGHVNCGSCKRPLMYPTGARSVTCTFCGLVTSIVNGAQPETYCIHEESKFDVNTGSFSVKTTIVGMPGS</sequence>
<name>A0ABU6TM63_9FABA</name>
<evidence type="ECO:0000259" key="1">
    <source>
        <dbReference type="PROSITE" id="PS50104"/>
    </source>
</evidence>
<organism evidence="2 3">
    <name type="scientific">Stylosanthes scabra</name>
    <dbReference type="NCBI Taxonomy" id="79078"/>
    <lineage>
        <taxon>Eukaryota</taxon>
        <taxon>Viridiplantae</taxon>
        <taxon>Streptophyta</taxon>
        <taxon>Embryophyta</taxon>
        <taxon>Tracheophyta</taxon>
        <taxon>Spermatophyta</taxon>
        <taxon>Magnoliopsida</taxon>
        <taxon>eudicotyledons</taxon>
        <taxon>Gunneridae</taxon>
        <taxon>Pentapetalae</taxon>
        <taxon>rosids</taxon>
        <taxon>fabids</taxon>
        <taxon>Fabales</taxon>
        <taxon>Fabaceae</taxon>
        <taxon>Papilionoideae</taxon>
        <taxon>50 kb inversion clade</taxon>
        <taxon>dalbergioids sensu lato</taxon>
        <taxon>Dalbergieae</taxon>
        <taxon>Pterocarpus clade</taxon>
        <taxon>Stylosanthes</taxon>
    </lineage>
</organism>
<protein>
    <recommendedName>
        <fullName evidence="1">TIR domain-containing protein</fullName>
    </recommendedName>
</protein>
<dbReference type="InterPro" id="IPR005735">
    <property type="entry name" value="Znf_LSD1"/>
</dbReference>
<gene>
    <name evidence="2" type="ORF">PIB30_066425</name>
</gene>
<dbReference type="Pfam" id="PF06943">
    <property type="entry name" value="zf-LSD1"/>
    <property type="match status" value="1"/>
</dbReference>
<evidence type="ECO:0000313" key="3">
    <source>
        <dbReference type="Proteomes" id="UP001341840"/>
    </source>
</evidence>
<dbReference type="Proteomes" id="UP001341840">
    <property type="component" value="Unassembled WGS sequence"/>
</dbReference>
<dbReference type="Gene3D" id="3.40.50.300">
    <property type="entry name" value="P-loop containing nucleotide triphosphate hydrolases"/>
    <property type="match status" value="1"/>
</dbReference>
<dbReference type="SMART" id="SM00255">
    <property type="entry name" value="TIR"/>
    <property type="match status" value="1"/>
</dbReference>
<dbReference type="PROSITE" id="PS50104">
    <property type="entry name" value="TIR"/>
    <property type="match status" value="1"/>
</dbReference>
<dbReference type="NCBIfam" id="TIGR01053">
    <property type="entry name" value="LSD1"/>
    <property type="match status" value="1"/>
</dbReference>
<comment type="caution">
    <text evidence="2">The sequence shown here is derived from an EMBL/GenBank/DDBJ whole genome shotgun (WGS) entry which is preliminary data.</text>
</comment>
<dbReference type="InterPro" id="IPR035897">
    <property type="entry name" value="Toll_tir_struct_dom_sf"/>
</dbReference>
<dbReference type="Gene3D" id="3.40.50.10140">
    <property type="entry name" value="Toll/interleukin-1 receptor homology (TIR) domain"/>
    <property type="match status" value="1"/>
</dbReference>
<keyword evidence="3" id="KW-1185">Reference proteome</keyword>
<dbReference type="SUPFAM" id="SSF52200">
    <property type="entry name" value="Toll/Interleukin receptor TIR domain"/>
    <property type="match status" value="1"/>
</dbReference>
<dbReference type="InterPro" id="IPR044974">
    <property type="entry name" value="Disease_R_plants"/>
</dbReference>
<dbReference type="InterPro" id="IPR000157">
    <property type="entry name" value="TIR_dom"/>
</dbReference>
<dbReference type="SUPFAM" id="SSF52540">
    <property type="entry name" value="P-loop containing nucleoside triphosphate hydrolases"/>
    <property type="match status" value="1"/>
</dbReference>
<proteinExistence type="predicted"/>